<dbReference type="Proteomes" id="UP000886998">
    <property type="component" value="Unassembled WGS sequence"/>
</dbReference>
<comment type="caution">
    <text evidence="1">The sequence shown here is derived from an EMBL/GenBank/DDBJ whole genome shotgun (WGS) entry which is preliminary data.</text>
</comment>
<organism evidence="1 2">
    <name type="scientific">Trichonephila inaurata madagascariensis</name>
    <dbReference type="NCBI Taxonomy" id="2747483"/>
    <lineage>
        <taxon>Eukaryota</taxon>
        <taxon>Metazoa</taxon>
        <taxon>Ecdysozoa</taxon>
        <taxon>Arthropoda</taxon>
        <taxon>Chelicerata</taxon>
        <taxon>Arachnida</taxon>
        <taxon>Araneae</taxon>
        <taxon>Araneomorphae</taxon>
        <taxon>Entelegynae</taxon>
        <taxon>Araneoidea</taxon>
        <taxon>Nephilidae</taxon>
        <taxon>Trichonephila</taxon>
        <taxon>Trichonephila inaurata</taxon>
    </lineage>
</organism>
<proteinExistence type="predicted"/>
<dbReference type="EMBL" id="BMAV01011155">
    <property type="protein sequence ID" value="GFY56821.1"/>
    <property type="molecule type" value="Genomic_DNA"/>
</dbReference>
<gene>
    <name evidence="1" type="ORF">TNIN_385481</name>
</gene>
<sequence length="117" mass="13094">MAEDRGPIIVNGMTVRNRTLYITTDNLPAFDSKEHGEKAINIEKVLQDNRKRKARQLYKSETVKQISKPNLHPQKILSGFILLRNGARLHVSVGSWQTIQELGVSATPTLFSRPGSA</sequence>
<dbReference type="AlphaFoldDB" id="A0A8X7C4G3"/>
<evidence type="ECO:0000313" key="2">
    <source>
        <dbReference type="Proteomes" id="UP000886998"/>
    </source>
</evidence>
<accession>A0A8X7C4G3</accession>
<evidence type="ECO:0000313" key="1">
    <source>
        <dbReference type="EMBL" id="GFY56821.1"/>
    </source>
</evidence>
<name>A0A8X7C4G3_9ARAC</name>
<reference evidence="1" key="1">
    <citation type="submission" date="2020-08" db="EMBL/GenBank/DDBJ databases">
        <title>Multicomponent nature underlies the extraordinary mechanical properties of spider dragline silk.</title>
        <authorList>
            <person name="Kono N."/>
            <person name="Nakamura H."/>
            <person name="Mori M."/>
            <person name="Yoshida Y."/>
            <person name="Ohtoshi R."/>
            <person name="Malay A.D."/>
            <person name="Moran D.A.P."/>
            <person name="Tomita M."/>
            <person name="Numata K."/>
            <person name="Arakawa K."/>
        </authorList>
    </citation>
    <scope>NUCLEOTIDE SEQUENCE</scope>
</reference>
<keyword evidence="2" id="KW-1185">Reference proteome</keyword>
<protein>
    <submittedName>
        <fullName evidence="1">Uncharacterized protein</fullName>
    </submittedName>
</protein>